<evidence type="ECO:0000256" key="9">
    <source>
        <dbReference type="SAM" id="MobiDB-lite"/>
    </source>
</evidence>
<evidence type="ECO:0000256" key="7">
    <source>
        <dbReference type="ARBA" id="ARBA00023125"/>
    </source>
</evidence>
<protein>
    <submittedName>
        <fullName evidence="12">RNA polymerase sigma-54 factor</fullName>
    </submittedName>
</protein>
<keyword evidence="8" id="KW-0804">Transcription</keyword>
<dbReference type="InterPro" id="IPR007634">
    <property type="entry name" value="RNA_pol_sigma_54_DNA-bd"/>
</dbReference>
<sequence length="443" mass="49240">MELTQGMELAQVLKLSPGLLQSMEMLQMNTLELGAYLKELALENPVLEEAEPGQGQGQDTWEAFASQVPWLGDTPWTGQTAQEGDWGRGESPTESLAFLLEEQLARRGLSPELLAVCRYLAGLLDDDGRLDPEDLAGLRTAGVPAELLERGVEVLQSLEPAGVGARSLEECLLLQLRRLPGEHTVAQAICQGHLEELSKEHYGALARRLGVTQRQVEAAAREIRALSPSPVGEGVEPPAVPFIRPDVWVAEMDGELRVFVNQWDLPQYQVSQTYRQMLRGGVEAETADYLRQKLQQAQWVLTCVQRRRKTLEACVQALVQAQAAYFRGCQAAPGPLLRREVAVQLGVHPSTVTRALRHKYLQCRQGLFPMEYFFARPMGAEGASPQRAKAALARMIQGEDPRRPLSDQALGERLQAAGMPLARRTVAKYRREMGLPPAYRRRR</sequence>
<evidence type="ECO:0000256" key="2">
    <source>
        <dbReference type="ARBA" id="ARBA00022478"/>
    </source>
</evidence>
<dbReference type="EMBL" id="QQRQ01000005">
    <property type="protein sequence ID" value="RFT06953.1"/>
    <property type="molecule type" value="Genomic_DNA"/>
</dbReference>
<keyword evidence="6" id="KW-0731">Sigma factor</keyword>
<feature type="domain" description="RNA polymerase sigma factor 54 core-binding" evidence="11">
    <location>
        <begin position="93"/>
        <end position="274"/>
    </location>
</feature>
<evidence type="ECO:0000256" key="6">
    <source>
        <dbReference type="ARBA" id="ARBA00023082"/>
    </source>
</evidence>
<comment type="similarity">
    <text evidence="1">Belongs to the sigma-54 factor family.</text>
</comment>
<dbReference type="InterPro" id="IPR000394">
    <property type="entry name" value="RNA_pol_sigma_54"/>
</dbReference>
<accession>A0A3E2B4L0</accession>
<dbReference type="Proteomes" id="UP000260649">
    <property type="component" value="Unassembled WGS sequence"/>
</dbReference>
<dbReference type="AlphaFoldDB" id="A0A3E2B4L0"/>
<keyword evidence="7" id="KW-0238">DNA-binding</keyword>
<evidence type="ECO:0000256" key="3">
    <source>
        <dbReference type="ARBA" id="ARBA00022679"/>
    </source>
</evidence>
<dbReference type="Pfam" id="PF04552">
    <property type="entry name" value="Sigma54_DBD"/>
    <property type="match status" value="1"/>
</dbReference>
<dbReference type="Pfam" id="PF00309">
    <property type="entry name" value="Sigma54_AID"/>
    <property type="match status" value="1"/>
</dbReference>
<organism evidence="12 13">
    <name type="scientific">Evtepia gabavorous</name>
    <dbReference type="NCBI Taxonomy" id="2211183"/>
    <lineage>
        <taxon>Bacteria</taxon>
        <taxon>Bacillati</taxon>
        <taxon>Bacillota</taxon>
        <taxon>Clostridia</taxon>
        <taxon>Eubacteriales</taxon>
        <taxon>Evtepia</taxon>
    </lineage>
</organism>
<dbReference type="GO" id="GO:0000428">
    <property type="term" value="C:DNA-directed RNA polymerase complex"/>
    <property type="evidence" value="ECO:0007669"/>
    <property type="project" value="UniProtKB-KW"/>
</dbReference>
<dbReference type="RefSeq" id="WP_117141921.1">
    <property type="nucleotide sequence ID" value="NZ_DAIQVC010000012.1"/>
</dbReference>
<reference evidence="12 13" key="1">
    <citation type="submission" date="2018-07" db="EMBL/GenBank/DDBJ databases">
        <title>GABA Modulating Bacteria of the Human Gut Microbiota.</title>
        <authorList>
            <person name="Strandwitz P."/>
            <person name="Kim K.H."/>
            <person name="Terekhova D."/>
            <person name="Liu J.K."/>
            <person name="Sharma A."/>
            <person name="Levering J."/>
            <person name="Mcdonald D."/>
            <person name="Dietrich D."/>
            <person name="Ramadhar T.R."/>
            <person name="Lekbua A."/>
            <person name="Mroue N."/>
            <person name="Liston C."/>
            <person name="Stewart E.J."/>
            <person name="Dubin M.J."/>
            <person name="Zengler K."/>
            <person name="Knight R."/>
            <person name="Gilbert J.A."/>
            <person name="Clardy J."/>
            <person name="Lewis K."/>
        </authorList>
    </citation>
    <scope>NUCLEOTIDE SEQUENCE [LARGE SCALE GENOMIC DNA]</scope>
    <source>
        <strain evidence="12 13">KLE1738</strain>
    </source>
</reference>
<dbReference type="GO" id="GO:0003677">
    <property type="term" value="F:DNA binding"/>
    <property type="evidence" value="ECO:0007669"/>
    <property type="project" value="UniProtKB-KW"/>
</dbReference>
<dbReference type="PROSITE" id="PS50044">
    <property type="entry name" value="SIGMA54_3"/>
    <property type="match status" value="1"/>
</dbReference>
<dbReference type="PRINTS" id="PR00045">
    <property type="entry name" value="SIGMA54FCT"/>
</dbReference>
<comment type="caution">
    <text evidence="12">The sequence shown here is derived from an EMBL/GenBank/DDBJ whole genome shotgun (WGS) entry which is preliminary data.</text>
</comment>
<keyword evidence="3" id="KW-0808">Transferase</keyword>
<dbReference type="GeneID" id="97994986"/>
<feature type="domain" description="RNA polymerase sigma factor 54 DNA-binding" evidence="10">
    <location>
        <begin position="288"/>
        <end position="443"/>
    </location>
</feature>
<dbReference type="PANTHER" id="PTHR32248">
    <property type="entry name" value="RNA POLYMERASE SIGMA-54 FACTOR"/>
    <property type="match status" value="1"/>
</dbReference>
<feature type="region of interest" description="Disordered" evidence="9">
    <location>
        <begin position="72"/>
        <end position="91"/>
    </location>
</feature>
<dbReference type="PROSITE" id="PS00718">
    <property type="entry name" value="SIGMA54_2"/>
    <property type="match status" value="1"/>
</dbReference>
<dbReference type="Pfam" id="PF04963">
    <property type="entry name" value="Sigma54_CBD"/>
    <property type="match status" value="1"/>
</dbReference>
<evidence type="ECO:0000259" key="10">
    <source>
        <dbReference type="Pfam" id="PF04552"/>
    </source>
</evidence>
<dbReference type="Gene3D" id="1.10.10.60">
    <property type="entry name" value="Homeodomain-like"/>
    <property type="match status" value="1"/>
</dbReference>
<gene>
    <name evidence="12" type="primary">rpoN</name>
    <name evidence="12" type="ORF">DV520_04440</name>
</gene>
<dbReference type="Gene3D" id="1.10.10.1330">
    <property type="entry name" value="RNA polymerase sigma-54 factor, core-binding domain"/>
    <property type="match status" value="1"/>
</dbReference>
<dbReference type="GO" id="GO:0001216">
    <property type="term" value="F:DNA-binding transcription activator activity"/>
    <property type="evidence" value="ECO:0007669"/>
    <property type="project" value="InterPro"/>
</dbReference>
<dbReference type="InterPro" id="IPR038709">
    <property type="entry name" value="RpoN_core-bd_sf"/>
</dbReference>
<dbReference type="PANTHER" id="PTHR32248:SF4">
    <property type="entry name" value="RNA POLYMERASE SIGMA-54 FACTOR"/>
    <property type="match status" value="1"/>
</dbReference>
<evidence type="ECO:0000256" key="1">
    <source>
        <dbReference type="ARBA" id="ARBA00008798"/>
    </source>
</evidence>
<evidence type="ECO:0000313" key="13">
    <source>
        <dbReference type="Proteomes" id="UP000260649"/>
    </source>
</evidence>
<name>A0A3E2B4L0_9FIRM</name>
<dbReference type="InterPro" id="IPR007046">
    <property type="entry name" value="RNA_pol_sigma_54_core-bd"/>
</dbReference>
<evidence type="ECO:0000313" key="12">
    <source>
        <dbReference type="EMBL" id="RFT06953.1"/>
    </source>
</evidence>
<keyword evidence="4" id="KW-0548">Nucleotidyltransferase</keyword>
<keyword evidence="2" id="KW-0240">DNA-directed RNA polymerase</keyword>
<proteinExistence type="inferred from homology"/>
<dbReference type="NCBIfam" id="TIGR02395">
    <property type="entry name" value="rpoN_sigma"/>
    <property type="match status" value="1"/>
</dbReference>
<evidence type="ECO:0000259" key="11">
    <source>
        <dbReference type="Pfam" id="PF04963"/>
    </source>
</evidence>
<dbReference type="GO" id="GO:0016779">
    <property type="term" value="F:nucleotidyltransferase activity"/>
    <property type="evidence" value="ECO:0007669"/>
    <property type="project" value="UniProtKB-KW"/>
</dbReference>
<evidence type="ECO:0000256" key="5">
    <source>
        <dbReference type="ARBA" id="ARBA00023015"/>
    </source>
</evidence>
<keyword evidence="13" id="KW-1185">Reference proteome</keyword>
<dbReference type="GO" id="GO:0016987">
    <property type="term" value="F:sigma factor activity"/>
    <property type="evidence" value="ECO:0007669"/>
    <property type="project" value="UniProtKB-KW"/>
</dbReference>
<keyword evidence="5" id="KW-0805">Transcription regulation</keyword>
<dbReference type="PIRSF" id="PIRSF000774">
    <property type="entry name" value="RpoN"/>
    <property type="match status" value="1"/>
</dbReference>
<evidence type="ECO:0000256" key="4">
    <source>
        <dbReference type="ARBA" id="ARBA00022695"/>
    </source>
</evidence>
<evidence type="ECO:0000256" key="8">
    <source>
        <dbReference type="ARBA" id="ARBA00023163"/>
    </source>
</evidence>
<dbReference type="OrthoDB" id="9814402at2"/>
<dbReference type="GO" id="GO:0006352">
    <property type="term" value="P:DNA-templated transcription initiation"/>
    <property type="evidence" value="ECO:0007669"/>
    <property type="project" value="InterPro"/>
</dbReference>